<sequence>MKSQIIIALILIFAITINYSCNKRDDETMEEENSCPETNTSVPEILGDWIFTGTSVDGQLLIEDCDLKTKLTVTESQFIWDNYSGSGCNELTVIPTCYSVENNTVFYYDDFGEKTGFSQKIKTLNSTTLILENNSTSTIVATENYERMN</sequence>
<evidence type="ECO:0000313" key="1">
    <source>
        <dbReference type="EMBL" id="TBN05510.1"/>
    </source>
</evidence>
<dbReference type="EMBL" id="SIRT01000002">
    <property type="protein sequence ID" value="TBN05510.1"/>
    <property type="molecule type" value="Genomic_DNA"/>
</dbReference>
<dbReference type="RefSeq" id="WP_130963128.1">
    <property type="nucleotide sequence ID" value="NZ_SIRT01000002.1"/>
</dbReference>
<keyword evidence="2" id="KW-1185">Reference proteome</keyword>
<accession>A0A4Q9FGX7</accession>
<dbReference type="Proteomes" id="UP000291142">
    <property type="component" value="Unassembled WGS sequence"/>
</dbReference>
<name>A0A4Q9FGX7_9FLAO</name>
<reference evidence="1 2" key="1">
    <citation type="submission" date="2019-02" db="EMBL/GenBank/DDBJ databases">
        <title>Hyunsoonleella sp., isolated from marine sediment.</title>
        <authorList>
            <person name="Liu B.-T."/>
        </authorList>
    </citation>
    <scope>NUCLEOTIDE SEQUENCE [LARGE SCALE GENOMIC DNA]</scope>
    <source>
        <strain evidence="1 2">T58</strain>
    </source>
</reference>
<evidence type="ECO:0008006" key="3">
    <source>
        <dbReference type="Google" id="ProtNLM"/>
    </source>
</evidence>
<dbReference type="AlphaFoldDB" id="A0A4Q9FGX7"/>
<protein>
    <recommendedName>
        <fullName evidence="3">Lipocalin-like domain-containing protein</fullName>
    </recommendedName>
</protein>
<comment type="caution">
    <text evidence="1">The sequence shown here is derived from an EMBL/GenBank/DDBJ whole genome shotgun (WGS) entry which is preliminary data.</text>
</comment>
<evidence type="ECO:0000313" key="2">
    <source>
        <dbReference type="Proteomes" id="UP000291142"/>
    </source>
</evidence>
<dbReference type="OrthoDB" id="1448772at2"/>
<gene>
    <name evidence="1" type="ORF">EYD45_04325</name>
</gene>
<proteinExistence type="predicted"/>
<organism evidence="1 2">
    <name type="scientific">Hyunsoonleella flava</name>
    <dbReference type="NCBI Taxonomy" id="2527939"/>
    <lineage>
        <taxon>Bacteria</taxon>
        <taxon>Pseudomonadati</taxon>
        <taxon>Bacteroidota</taxon>
        <taxon>Flavobacteriia</taxon>
        <taxon>Flavobacteriales</taxon>
        <taxon>Flavobacteriaceae</taxon>
    </lineage>
</organism>